<evidence type="ECO:0000313" key="2">
    <source>
        <dbReference type="Proteomes" id="UP001250698"/>
    </source>
</evidence>
<name>A0ABU3TKS4_9BACT</name>
<accession>A0ABU3TKS4</accession>
<sequence>MSIIAFTPAFPIGGLEFLYTGGEPTYQPLRNFCYLSAGSFHEMQPGYRLWNLAYQGTLRVCDGQELTVAEASERFEQAYAAARQPIPGAVLLLPNGVHSLHTAENGTDFQLREMRRLLTCDHIEMQPLQGEFEDYIIILDEDGRDGRPVNPVASAIWKASYPPEQYEPFFFQHGPALIMHTSLLR</sequence>
<evidence type="ECO:0000313" key="1">
    <source>
        <dbReference type="EMBL" id="MDU0371977.1"/>
    </source>
</evidence>
<organism evidence="1 2">
    <name type="scientific">Hymenobacter endophyticus</name>
    <dbReference type="NCBI Taxonomy" id="3076335"/>
    <lineage>
        <taxon>Bacteria</taxon>
        <taxon>Pseudomonadati</taxon>
        <taxon>Bacteroidota</taxon>
        <taxon>Cytophagia</taxon>
        <taxon>Cytophagales</taxon>
        <taxon>Hymenobacteraceae</taxon>
        <taxon>Hymenobacter</taxon>
    </lineage>
</organism>
<protein>
    <submittedName>
        <fullName evidence="1">Uncharacterized protein</fullName>
    </submittedName>
</protein>
<comment type="caution">
    <text evidence="1">The sequence shown here is derived from an EMBL/GenBank/DDBJ whole genome shotgun (WGS) entry which is preliminary data.</text>
</comment>
<gene>
    <name evidence="1" type="ORF">ROI90_16350</name>
</gene>
<reference evidence="1 2" key="1">
    <citation type="submission" date="2023-10" db="EMBL/GenBank/DDBJ databases">
        <title>Hymenobacter endophyticus sp. nov., an isolate from the leaf tissues of wheat.</title>
        <authorList>
            <person name="Dai Y."/>
        </authorList>
    </citation>
    <scope>NUCLEOTIDE SEQUENCE [LARGE SCALE GENOMIC DNA]</scope>
    <source>
        <strain evidence="1 2">ZK17L-C2</strain>
    </source>
</reference>
<dbReference type="Proteomes" id="UP001250698">
    <property type="component" value="Unassembled WGS sequence"/>
</dbReference>
<dbReference type="EMBL" id="JAWDJT010000012">
    <property type="protein sequence ID" value="MDU0371977.1"/>
    <property type="molecule type" value="Genomic_DNA"/>
</dbReference>
<keyword evidence="2" id="KW-1185">Reference proteome</keyword>
<proteinExistence type="predicted"/>
<dbReference type="RefSeq" id="WP_315999435.1">
    <property type="nucleotide sequence ID" value="NZ_JAWDJT010000012.1"/>
</dbReference>